<comment type="similarity">
    <text evidence="1">Belongs to the HypE family.</text>
</comment>
<feature type="domain" description="PurM-like N-terminal" evidence="2">
    <location>
        <begin position="39"/>
        <end position="143"/>
    </location>
</feature>
<evidence type="ECO:0000313" key="5">
    <source>
        <dbReference type="Proteomes" id="UP001500552"/>
    </source>
</evidence>
<sequence length="354" mass="38240">MSAFEDNSGKIAASTFKDVLLPQCGYHREEVLVGPKFGVDTAVIDLGNNLGMAVSSDPLSLIPSIGMKASAWLSVHLLANDMASTGFAPMYAQFVLNLPPSLSLGAFQEYWAYIHQYCEDIGVSITGGHTGQIEGQNSTISGGGTMFLTAPLHEIITSNRAEPGDVLVVTKETALVASSILAMSFPETVKNRLGKEVYEQGCENFYRTSSLKDALAATEILQNNVELKAMHDVTEGGVVGAICEMAQASGCGFRLYDEALPVGEAQRRITRLFEIDHRFCVGAGAMVMAVRKGKEETLIRHLSSRSIKATVVGEMTAKGDGFRIVEDGEEKAFSFDGKDPYWEAFFKALNAGWK</sequence>
<dbReference type="PIRSF" id="PIRSF005644">
    <property type="entry name" value="Hdrgns_mtr_HypE"/>
    <property type="match status" value="1"/>
</dbReference>
<gene>
    <name evidence="4" type="ORF">GCM10023188_38300</name>
</gene>
<dbReference type="Proteomes" id="UP001500552">
    <property type="component" value="Unassembled WGS sequence"/>
</dbReference>
<dbReference type="InterPro" id="IPR016188">
    <property type="entry name" value="PurM-like_N"/>
</dbReference>
<evidence type="ECO:0000313" key="4">
    <source>
        <dbReference type="EMBL" id="GAA4440699.1"/>
    </source>
</evidence>
<name>A0ABP8M203_9BACT</name>
<organism evidence="4 5">
    <name type="scientific">Pontibacter saemangeumensis</name>
    <dbReference type="NCBI Taxonomy" id="1084525"/>
    <lineage>
        <taxon>Bacteria</taxon>
        <taxon>Pseudomonadati</taxon>
        <taxon>Bacteroidota</taxon>
        <taxon>Cytophagia</taxon>
        <taxon>Cytophagales</taxon>
        <taxon>Hymenobacteraceae</taxon>
        <taxon>Pontibacter</taxon>
    </lineage>
</organism>
<dbReference type="PANTHER" id="PTHR30303:SF4">
    <property type="entry name" value="HYDROGENASE EXPRESSION_FORMATION PROTEIN HYPE"/>
    <property type="match status" value="1"/>
</dbReference>
<dbReference type="InterPro" id="IPR036921">
    <property type="entry name" value="PurM-like_N_sf"/>
</dbReference>
<evidence type="ECO:0000259" key="2">
    <source>
        <dbReference type="Pfam" id="PF00586"/>
    </source>
</evidence>
<dbReference type="EMBL" id="BAABHC010000029">
    <property type="protein sequence ID" value="GAA4440699.1"/>
    <property type="molecule type" value="Genomic_DNA"/>
</dbReference>
<comment type="caution">
    <text evidence="4">The sequence shown here is derived from an EMBL/GenBank/DDBJ whole genome shotgun (WGS) entry which is preliminary data.</text>
</comment>
<dbReference type="PANTHER" id="PTHR30303">
    <property type="entry name" value="HYDROGENASE ISOENZYMES FORMATION PROTEIN HYPE"/>
    <property type="match status" value="1"/>
</dbReference>
<dbReference type="SUPFAM" id="SSF56042">
    <property type="entry name" value="PurM C-terminal domain-like"/>
    <property type="match status" value="1"/>
</dbReference>
<dbReference type="Gene3D" id="3.30.1330.10">
    <property type="entry name" value="PurM-like, N-terminal domain"/>
    <property type="match status" value="1"/>
</dbReference>
<dbReference type="Pfam" id="PF02769">
    <property type="entry name" value="AIRS_C"/>
    <property type="match status" value="1"/>
</dbReference>
<feature type="domain" description="PurM-like C-terminal" evidence="3">
    <location>
        <begin position="162"/>
        <end position="324"/>
    </location>
</feature>
<dbReference type="InterPro" id="IPR010918">
    <property type="entry name" value="PurM-like_C_dom"/>
</dbReference>
<evidence type="ECO:0000259" key="3">
    <source>
        <dbReference type="Pfam" id="PF02769"/>
    </source>
</evidence>
<reference evidence="5" key="1">
    <citation type="journal article" date="2019" name="Int. J. Syst. Evol. Microbiol.">
        <title>The Global Catalogue of Microorganisms (GCM) 10K type strain sequencing project: providing services to taxonomists for standard genome sequencing and annotation.</title>
        <authorList>
            <consortium name="The Broad Institute Genomics Platform"/>
            <consortium name="The Broad Institute Genome Sequencing Center for Infectious Disease"/>
            <person name="Wu L."/>
            <person name="Ma J."/>
        </authorList>
    </citation>
    <scope>NUCLEOTIDE SEQUENCE [LARGE SCALE GENOMIC DNA]</scope>
    <source>
        <strain evidence="5">JCM 17926</strain>
    </source>
</reference>
<evidence type="ECO:0000256" key="1">
    <source>
        <dbReference type="ARBA" id="ARBA00006243"/>
    </source>
</evidence>
<proteinExistence type="inferred from homology"/>
<dbReference type="InterPro" id="IPR011854">
    <property type="entry name" value="HypE"/>
</dbReference>
<keyword evidence="5" id="KW-1185">Reference proteome</keyword>
<protein>
    <submittedName>
        <fullName evidence="4">AIR synthase family protein</fullName>
    </submittedName>
</protein>
<dbReference type="SUPFAM" id="SSF55326">
    <property type="entry name" value="PurM N-terminal domain-like"/>
    <property type="match status" value="1"/>
</dbReference>
<dbReference type="InterPro" id="IPR036676">
    <property type="entry name" value="PurM-like_C_sf"/>
</dbReference>
<dbReference type="RefSeq" id="WP_345161338.1">
    <property type="nucleotide sequence ID" value="NZ_BAABHC010000029.1"/>
</dbReference>
<dbReference type="Gene3D" id="3.90.650.10">
    <property type="entry name" value="PurM-like C-terminal domain"/>
    <property type="match status" value="1"/>
</dbReference>
<accession>A0ABP8M203</accession>
<dbReference type="Pfam" id="PF00586">
    <property type="entry name" value="AIRS"/>
    <property type="match status" value="1"/>
</dbReference>